<gene>
    <name evidence="2" type="ORF">Q5H93_24100</name>
</gene>
<protein>
    <recommendedName>
        <fullName evidence="4">VCBS repeat-containing protein</fullName>
    </recommendedName>
</protein>
<feature type="non-terminal residue" evidence="2">
    <location>
        <position position="265"/>
    </location>
</feature>
<dbReference type="EMBL" id="JAUQSY010000029">
    <property type="protein sequence ID" value="MDO7877841.1"/>
    <property type="molecule type" value="Genomic_DNA"/>
</dbReference>
<keyword evidence="1" id="KW-0732">Signal</keyword>
<sequence length="265" mass="27870">MRKKSLLLLLWAYCLPQLGFSQGFAPTATNWALPAGGLVSATGVNQSFTDLYFASSSAYGTGTQVWNTLDLNGDARPDLVVTREKGSSGDAVVFGTGTNRYWKVFLNTGAGYAATATNWALPAGGIVSTNGINQSFPDLSLANSSAYGTGTQVWNTLDLNGDAKPDLVVLREKDSNGNSLVFGTGTNRYWKVFLNTGAGFASTATNWALPVGGIVSTNGINQSFPDLSLANSSAYGTGTQVWNTLDLNGDAKPDLVVLREKDSNG</sequence>
<dbReference type="InterPro" id="IPR028994">
    <property type="entry name" value="Integrin_alpha_N"/>
</dbReference>
<evidence type="ECO:0000256" key="1">
    <source>
        <dbReference type="SAM" id="SignalP"/>
    </source>
</evidence>
<reference evidence="2" key="1">
    <citation type="submission" date="2023-07" db="EMBL/GenBank/DDBJ databases">
        <authorList>
            <person name="Kim M.K."/>
        </authorList>
    </citation>
    <scope>NUCLEOTIDE SEQUENCE</scope>
    <source>
        <strain evidence="2">ASUV-10-1</strain>
    </source>
</reference>
<proteinExistence type="predicted"/>
<keyword evidence="3" id="KW-1185">Reference proteome</keyword>
<dbReference type="Gene3D" id="2.130.10.130">
    <property type="entry name" value="Integrin alpha, N-terminal"/>
    <property type="match status" value="1"/>
</dbReference>
<dbReference type="SUPFAM" id="SSF69318">
    <property type="entry name" value="Integrin alpha N-terminal domain"/>
    <property type="match status" value="1"/>
</dbReference>
<comment type="caution">
    <text evidence="2">The sequence shown here is derived from an EMBL/GenBank/DDBJ whole genome shotgun (WGS) entry which is preliminary data.</text>
</comment>
<evidence type="ECO:0000313" key="3">
    <source>
        <dbReference type="Proteomes" id="UP001176429"/>
    </source>
</evidence>
<evidence type="ECO:0000313" key="2">
    <source>
        <dbReference type="EMBL" id="MDO7877841.1"/>
    </source>
</evidence>
<accession>A0ABT9BMF7</accession>
<organism evidence="2 3">
    <name type="scientific">Hymenobacter aranciens</name>
    <dbReference type="NCBI Taxonomy" id="3063996"/>
    <lineage>
        <taxon>Bacteria</taxon>
        <taxon>Pseudomonadati</taxon>
        <taxon>Bacteroidota</taxon>
        <taxon>Cytophagia</taxon>
        <taxon>Cytophagales</taxon>
        <taxon>Hymenobacteraceae</taxon>
        <taxon>Hymenobacter</taxon>
    </lineage>
</organism>
<feature type="chain" id="PRO_5045487712" description="VCBS repeat-containing protein" evidence="1">
    <location>
        <begin position="26"/>
        <end position="265"/>
    </location>
</feature>
<evidence type="ECO:0008006" key="4">
    <source>
        <dbReference type="Google" id="ProtNLM"/>
    </source>
</evidence>
<name>A0ABT9BMF7_9BACT</name>
<dbReference type="RefSeq" id="WP_305009304.1">
    <property type="nucleotide sequence ID" value="NZ_JAUQSY010000029.1"/>
</dbReference>
<dbReference type="Proteomes" id="UP001176429">
    <property type="component" value="Unassembled WGS sequence"/>
</dbReference>
<feature type="signal peptide" evidence="1">
    <location>
        <begin position="1"/>
        <end position="25"/>
    </location>
</feature>